<organism evidence="1 2">
    <name type="scientific">Streptomyces actinomycinicus</name>
    <dbReference type="NCBI Taxonomy" id="1695166"/>
    <lineage>
        <taxon>Bacteria</taxon>
        <taxon>Bacillati</taxon>
        <taxon>Actinomycetota</taxon>
        <taxon>Actinomycetes</taxon>
        <taxon>Kitasatosporales</taxon>
        <taxon>Streptomycetaceae</taxon>
        <taxon>Streptomyces</taxon>
    </lineage>
</organism>
<evidence type="ECO:0000313" key="2">
    <source>
        <dbReference type="Proteomes" id="UP000661858"/>
    </source>
</evidence>
<comment type="caution">
    <text evidence="1">The sequence shown here is derived from an EMBL/GenBank/DDBJ whole genome shotgun (WGS) entry which is preliminary data.</text>
</comment>
<proteinExistence type="predicted"/>
<protein>
    <submittedName>
        <fullName evidence="1">Uncharacterized protein</fullName>
    </submittedName>
</protein>
<dbReference type="AlphaFoldDB" id="A0A937EKS9"/>
<gene>
    <name evidence="1" type="ORF">JK359_17670</name>
</gene>
<accession>A0A937EKS9</accession>
<dbReference type="EMBL" id="JAERRK010000007">
    <property type="protein sequence ID" value="MBL1083774.1"/>
    <property type="molecule type" value="Genomic_DNA"/>
</dbReference>
<reference evidence="1" key="1">
    <citation type="submission" date="2021-01" db="EMBL/GenBank/DDBJ databases">
        <title>WGS of actinomycetes isolated from Thailand.</title>
        <authorList>
            <person name="Thawai C."/>
        </authorList>
    </citation>
    <scope>NUCLEOTIDE SEQUENCE</scope>
    <source>
        <strain evidence="1">RCU-197</strain>
    </source>
</reference>
<dbReference type="RefSeq" id="WP_201836604.1">
    <property type="nucleotide sequence ID" value="NZ_JAERRK010000007.1"/>
</dbReference>
<dbReference type="Proteomes" id="UP000661858">
    <property type="component" value="Unassembled WGS sequence"/>
</dbReference>
<name>A0A937EKS9_9ACTN</name>
<evidence type="ECO:0000313" key="1">
    <source>
        <dbReference type="EMBL" id="MBL1083774.1"/>
    </source>
</evidence>
<sequence length="118" mass="12975">MEHAEVDRLAALLRELVAGSYVFPGLGERFAAGFDRTARSGRYTVAENPAALAKLVTEDLSGDGHRRRQQPPGVRRKTGWCRAEAAGSVWAAVREREEVRPMKAVSVWVLPLFVTVGD</sequence>
<keyword evidence="2" id="KW-1185">Reference proteome</keyword>